<dbReference type="EMBL" id="LR134363">
    <property type="protein sequence ID" value="VEG75621.1"/>
    <property type="molecule type" value="Genomic_DNA"/>
</dbReference>
<feature type="transmembrane region" description="Helical" evidence="2">
    <location>
        <begin position="197"/>
        <end position="217"/>
    </location>
</feature>
<proteinExistence type="predicted"/>
<evidence type="ECO:0000256" key="2">
    <source>
        <dbReference type="SAM" id="Phobius"/>
    </source>
</evidence>
<accession>A0A448KFE0</accession>
<dbReference type="AlphaFoldDB" id="A0A448KFE0"/>
<protein>
    <recommendedName>
        <fullName evidence="5">ABC-2 family transporter protein</fullName>
    </recommendedName>
</protein>
<keyword evidence="2" id="KW-0472">Membrane</keyword>
<organism evidence="3 4">
    <name type="scientific">Actinomyces slackii</name>
    <dbReference type="NCBI Taxonomy" id="52774"/>
    <lineage>
        <taxon>Bacteria</taxon>
        <taxon>Bacillati</taxon>
        <taxon>Actinomycetota</taxon>
        <taxon>Actinomycetes</taxon>
        <taxon>Actinomycetales</taxon>
        <taxon>Actinomycetaceae</taxon>
        <taxon>Actinomyces</taxon>
    </lineage>
</organism>
<feature type="transmembrane region" description="Helical" evidence="2">
    <location>
        <begin position="258"/>
        <end position="277"/>
    </location>
</feature>
<evidence type="ECO:0000256" key="1">
    <source>
        <dbReference type="SAM" id="MobiDB-lite"/>
    </source>
</evidence>
<keyword evidence="2" id="KW-0812">Transmembrane</keyword>
<feature type="region of interest" description="Disordered" evidence="1">
    <location>
        <begin position="1"/>
        <end position="30"/>
    </location>
</feature>
<dbReference type="Proteomes" id="UP000276899">
    <property type="component" value="Chromosome"/>
</dbReference>
<reference evidence="3 4" key="1">
    <citation type="submission" date="2018-12" db="EMBL/GenBank/DDBJ databases">
        <authorList>
            <consortium name="Pathogen Informatics"/>
        </authorList>
    </citation>
    <scope>NUCLEOTIDE SEQUENCE [LARGE SCALE GENOMIC DNA]</scope>
    <source>
        <strain evidence="3 4">NCTC11923</strain>
    </source>
</reference>
<evidence type="ECO:0000313" key="4">
    <source>
        <dbReference type="Proteomes" id="UP000276899"/>
    </source>
</evidence>
<dbReference type="RefSeq" id="WP_026426580.1">
    <property type="nucleotide sequence ID" value="NZ_CBCRWE010000001.1"/>
</dbReference>
<keyword evidence="4" id="KW-1185">Reference proteome</keyword>
<dbReference type="KEGG" id="asla:NCTC11923_02293"/>
<feature type="transmembrane region" description="Helical" evidence="2">
    <location>
        <begin position="164"/>
        <end position="185"/>
    </location>
</feature>
<feature type="transmembrane region" description="Helical" evidence="2">
    <location>
        <begin position="86"/>
        <end position="110"/>
    </location>
</feature>
<name>A0A448KFE0_9ACTO</name>
<feature type="transmembrane region" description="Helical" evidence="2">
    <location>
        <begin position="131"/>
        <end position="152"/>
    </location>
</feature>
<feature type="compositionally biased region" description="Low complexity" evidence="1">
    <location>
        <begin position="1"/>
        <end position="28"/>
    </location>
</feature>
<dbReference type="STRING" id="1278298.GCA_000428685_01169"/>
<evidence type="ECO:0008006" key="5">
    <source>
        <dbReference type="Google" id="ProtNLM"/>
    </source>
</evidence>
<feature type="transmembrane region" description="Helical" evidence="2">
    <location>
        <begin position="54"/>
        <end position="74"/>
    </location>
</feature>
<evidence type="ECO:0000313" key="3">
    <source>
        <dbReference type="EMBL" id="VEG75621.1"/>
    </source>
</evidence>
<gene>
    <name evidence="3" type="ORF">NCTC11923_02293</name>
</gene>
<keyword evidence="2" id="KW-1133">Transmembrane helix</keyword>
<sequence>MTTAGTTTTTRTTGSHSPSPTARGAGAARRPERPSLIPYLLTELRTTVLRADTIIFIIVMPLGMYLLFGAMTSYGDIDAGRGNVSGVVMVNMAAFSAAMAATTVAGSSAVELAGGWGRQMGLTPGGMRSYYLVKSASAVLLSLVPTTVLFIAGALTGARCDNPLIWASSFLGCLLPTVPFALYGLAIGMWFPSQGAVGTAAASVTVWAFLANIFMPISGTLLTIAHYTPLYGAATLAQRPIMEDLINTATGPVHESPWLQVANLAAWTLLLAAICLVSRRRGTSR</sequence>